<dbReference type="PANTHER" id="PTHR43752:SF2">
    <property type="entry name" value="BNR_ASP-BOX REPEAT FAMILY PROTEIN"/>
    <property type="match status" value="1"/>
</dbReference>
<accession>A0ABX1YRJ1</accession>
<dbReference type="Pfam" id="PF13088">
    <property type="entry name" value="BNR_2"/>
    <property type="match status" value="1"/>
</dbReference>
<feature type="domain" description="Sialidase" evidence="1">
    <location>
        <begin position="41"/>
        <end position="324"/>
    </location>
</feature>
<dbReference type="Gene3D" id="2.120.10.10">
    <property type="match status" value="1"/>
</dbReference>
<dbReference type="InterPro" id="IPR036278">
    <property type="entry name" value="Sialidase_sf"/>
</dbReference>
<gene>
    <name evidence="2" type="ORF">GC101_29040</name>
</gene>
<evidence type="ECO:0000313" key="3">
    <source>
        <dbReference type="Proteomes" id="UP000596857"/>
    </source>
</evidence>
<evidence type="ECO:0000259" key="1">
    <source>
        <dbReference type="Pfam" id="PF13088"/>
    </source>
</evidence>
<dbReference type="EMBL" id="WHOB01000088">
    <property type="protein sequence ID" value="NOU82914.1"/>
    <property type="molecule type" value="Genomic_DNA"/>
</dbReference>
<name>A0ABX1YRJ1_9BACL</name>
<organism evidence="2 3">
    <name type="scientific">Paenibacillus phytohabitans</name>
    <dbReference type="NCBI Taxonomy" id="2654978"/>
    <lineage>
        <taxon>Bacteria</taxon>
        <taxon>Bacillati</taxon>
        <taxon>Bacillota</taxon>
        <taxon>Bacilli</taxon>
        <taxon>Bacillales</taxon>
        <taxon>Paenibacillaceae</taxon>
        <taxon>Paenibacillus</taxon>
    </lineage>
</organism>
<sequence>MEADKELSLAPPEIVTTPGVKYRKEGRQWQGIPGIERTPGGRLWAALYSGGDTEGPDNYVVLITSGDDGDTWSHPVLAVDPPGPVRAFDPCLWLDPAGRLWLFWAQSYEFYDGRAGVWAMFSGNADEAAPEWSQPRRIADGVMMNKPTVLSSGEWLLPYAVWGFRDKETGEQISSAHNHFPAEMYANVLCSTDQGKTFQRIGYVDMPERSYDEHMLTELKNGDLWMLVRTYGGIGESFSTDKGITWSKPQADVLEGPCSRFFIRRLNSGNLLLVNHHNFEGRNNLSAMLSRDDGETWEGFLLLDERENVSYPDGVQAEDGRIYIIYDRERYKDKEILLAVFEEADVLAGRVITDRARLKVLVQEGTADPCPEE</sequence>
<dbReference type="CDD" id="cd15482">
    <property type="entry name" value="Sialidase_non-viral"/>
    <property type="match status" value="1"/>
</dbReference>
<dbReference type="InterPro" id="IPR011040">
    <property type="entry name" value="Sialidase"/>
</dbReference>
<comment type="caution">
    <text evidence="2">The sequence shown here is derived from an EMBL/GenBank/DDBJ whole genome shotgun (WGS) entry which is preliminary data.</text>
</comment>
<dbReference type="SUPFAM" id="SSF50939">
    <property type="entry name" value="Sialidases"/>
    <property type="match status" value="1"/>
</dbReference>
<reference evidence="2 3" key="1">
    <citation type="submission" date="2019-10" db="EMBL/GenBank/DDBJ databases">
        <title>Description of Paenibacillus terricola sp. nov.</title>
        <authorList>
            <person name="Carlier A."/>
            <person name="Qi S."/>
        </authorList>
    </citation>
    <scope>NUCLEOTIDE SEQUENCE [LARGE SCALE GENOMIC DNA]</scope>
    <source>
        <strain evidence="2 3">LMG 31459</strain>
    </source>
</reference>
<dbReference type="PANTHER" id="PTHR43752">
    <property type="entry name" value="BNR/ASP-BOX REPEAT FAMILY PROTEIN"/>
    <property type="match status" value="1"/>
</dbReference>
<dbReference type="Proteomes" id="UP000596857">
    <property type="component" value="Unassembled WGS sequence"/>
</dbReference>
<protein>
    <submittedName>
        <fullName evidence="2">Exo-alpha-sialidase</fullName>
    </submittedName>
</protein>
<proteinExistence type="predicted"/>
<dbReference type="RefSeq" id="WP_171720185.1">
    <property type="nucleotide sequence ID" value="NZ_WHOB01000088.1"/>
</dbReference>
<keyword evidence="3" id="KW-1185">Reference proteome</keyword>
<evidence type="ECO:0000313" key="2">
    <source>
        <dbReference type="EMBL" id="NOU82914.1"/>
    </source>
</evidence>